<keyword evidence="2" id="KW-0521">NADP</keyword>
<feature type="domain" description="RmlD-like substrate binding" evidence="3">
    <location>
        <begin position="2"/>
        <end position="169"/>
    </location>
</feature>
<dbReference type="GO" id="GO:0008831">
    <property type="term" value="F:dTDP-4-dehydrorhamnose reductase activity"/>
    <property type="evidence" value="ECO:0007669"/>
    <property type="project" value="UniProtKB-EC"/>
</dbReference>
<evidence type="ECO:0000259" key="3">
    <source>
        <dbReference type="Pfam" id="PF04321"/>
    </source>
</evidence>
<dbReference type="PANTHER" id="PTHR10491">
    <property type="entry name" value="DTDP-4-DEHYDRORHAMNOSE REDUCTASE"/>
    <property type="match status" value="1"/>
</dbReference>
<feature type="non-terminal residue" evidence="4">
    <location>
        <position position="1"/>
    </location>
</feature>
<protein>
    <recommendedName>
        <fullName evidence="2">dTDP-4-dehydrorhamnose reductase</fullName>
        <ecNumber evidence="2">1.1.1.133</ecNumber>
    </recommendedName>
</protein>
<comment type="function">
    <text evidence="2">Catalyzes the reduction of dTDP-6-deoxy-L-lyxo-4-hexulose to yield dTDP-L-rhamnose.</text>
</comment>
<dbReference type="EC" id="1.1.1.133" evidence="2"/>
<dbReference type="Gene3D" id="3.40.50.720">
    <property type="entry name" value="NAD(P)-binding Rossmann-like Domain"/>
    <property type="match status" value="1"/>
</dbReference>
<sequence length="173" mass="20226">SPYLEFDQPHPISIYGKSKLAGENYVRTLLNRYFIVRTSWLYGYYGRNFVKTILQLASREKELKVVNDQVGSPTYTRDLSEKIKELLPTELYGVYHITNSGNCSWYEFAREILKLADIKRVELKPVTSEELSRPAPRPRFSVLENYCLRLALGKSMRDWKEALKDYISTDRTS</sequence>
<dbReference type="AlphaFoldDB" id="A0A523UVR5"/>
<comment type="pathway">
    <text evidence="2">Carbohydrate biosynthesis; dTDP-L-rhamnose biosynthesis.</text>
</comment>
<evidence type="ECO:0000256" key="1">
    <source>
        <dbReference type="ARBA" id="ARBA00010944"/>
    </source>
</evidence>
<dbReference type="InterPro" id="IPR029903">
    <property type="entry name" value="RmlD-like-bd"/>
</dbReference>
<accession>A0A523UVR5</accession>
<dbReference type="InterPro" id="IPR036291">
    <property type="entry name" value="NAD(P)-bd_dom_sf"/>
</dbReference>
<dbReference type="EMBL" id="SOJK01000117">
    <property type="protein sequence ID" value="TET46627.1"/>
    <property type="molecule type" value="Genomic_DNA"/>
</dbReference>
<name>A0A523UVR5_UNCAE</name>
<evidence type="ECO:0000256" key="2">
    <source>
        <dbReference type="RuleBase" id="RU364082"/>
    </source>
</evidence>
<dbReference type="Pfam" id="PF04321">
    <property type="entry name" value="RmlD_sub_bind"/>
    <property type="match status" value="1"/>
</dbReference>
<dbReference type="SUPFAM" id="SSF51735">
    <property type="entry name" value="NAD(P)-binding Rossmann-fold domains"/>
    <property type="match status" value="1"/>
</dbReference>
<organism evidence="4 5">
    <name type="scientific">Aerophobetes bacterium</name>
    <dbReference type="NCBI Taxonomy" id="2030807"/>
    <lineage>
        <taxon>Bacteria</taxon>
        <taxon>Candidatus Aerophobota</taxon>
    </lineage>
</organism>
<proteinExistence type="inferred from homology"/>
<evidence type="ECO:0000313" key="5">
    <source>
        <dbReference type="Proteomes" id="UP000320679"/>
    </source>
</evidence>
<comment type="caution">
    <text evidence="4">The sequence shown here is derived from an EMBL/GenBank/DDBJ whole genome shotgun (WGS) entry which is preliminary data.</text>
</comment>
<dbReference type="PANTHER" id="PTHR10491:SF4">
    <property type="entry name" value="METHIONINE ADENOSYLTRANSFERASE 2 SUBUNIT BETA"/>
    <property type="match status" value="1"/>
</dbReference>
<reference evidence="4 5" key="1">
    <citation type="submission" date="2019-03" db="EMBL/GenBank/DDBJ databases">
        <title>Metabolic potential of uncultured bacteria and archaea associated with petroleum seepage in deep-sea sediments.</title>
        <authorList>
            <person name="Dong X."/>
            <person name="Hubert C."/>
        </authorList>
    </citation>
    <scope>NUCLEOTIDE SEQUENCE [LARGE SCALE GENOMIC DNA]</scope>
    <source>
        <strain evidence="4">E29_bin78</strain>
    </source>
</reference>
<dbReference type="Proteomes" id="UP000320679">
    <property type="component" value="Unassembled WGS sequence"/>
</dbReference>
<dbReference type="UniPathway" id="UPA00124"/>
<dbReference type="Gene3D" id="3.90.25.10">
    <property type="entry name" value="UDP-galactose 4-epimerase, domain 1"/>
    <property type="match status" value="1"/>
</dbReference>
<dbReference type="InterPro" id="IPR005913">
    <property type="entry name" value="dTDP_dehydrorham_reduct"/>
</dbReference>
<comment type="similarity">
    <text evidence="1 2">Belongs to the dTDP-4-dehydrorhamnose reductase family.</text>
</comment>
<gene>
    <name evidence="4" type="ORF">E3J59_02875</name>
</gene>
<dbReference type="CDD" id="cd05254">
    <property type="entry name" value="dTDP_HR_like_SDR_e"/>
    <property type="match status" value="1"/>
</dbReference>
<dbReference type="GO" id="GO:0019305">
    <property type="term" value="P:dTDP-rhamnose biosynthetic process"/>
    <property type="evidence" value="ECO:0007669"/>
    <property type="project" value="UniProtKB-UniPathway"/>
</dbReference>
<dbReference type="GO" id="GO:0005829">
    <property type="term" value="C:cytosol"/>
    <property type="evidence" value="ECO:0007669"/>
    <property type="project" value="TreeGrafter"/>
</dbReference>
<evidence type="ECO:0000313" key="4">
    <source>
        <dbReference type="EMBL" id="TET46627.1"/>
    </source>
</evidence>
<keyword evidence="2" id="KW-0560">Oxidoreductase</keyword>